<proteinExistence type="predicted"/>
<evidence type="ECO:0000256" key="1">
    <source>
        <dbReference type="SAM" id="MobiDB-lite"/>
    </source>
</evidence>
<sequence>MLLGRPNGHDMGALSQHGRSQGMADGQARQRNSSKSKHGIEYRAPDDDDDGDAGSKAATGNGRTYLCFRSLVSPTSELLRARILSVANATCLDLGRGSIGKIETGNLKLGGCDTGDYVRLPCRLAFGGVCRPCALVCGVSTLNRSVFGDAREIAASEMRGYVSRRRR</sequence>
<comment type="caution">
    <text evidence="2">The sequence shown here is derived from an EMBL/GenBank/DDBJ whole genome shotgun (WGS) entry which is preliminary data.</text>
</comment>
<reference evidence="2 3" key="1">
    <citation type="submission" date="2019-03" db="EMBL/GenBank/DDBJ databases">
        <title>Draft genome sequence of Xylaria hypoxylon DSM 108379, a ubiquitous saprotrophic-parasitic fungi on hardwood.</title>
        <authorList>
            <person name="Buettner E."/>
            <person name="Leonhardt S."/>
            <person name="Gebauer A.M."/>
            <person name="Liers C."/>
            <person name="Hofrichter M."/>
            <person name="Kellner H."/>
        </authorList>
    </citation>
    <scope>NUCLEOTIDE SEQUENCE [LARGE SCALE GENOMIC DNA]</scope>
    <source>
        <strain evidence="2 3">DSM 108379</strain>
    </source>
</reference>
<accession>A0A4Z0YRL7</accession>
<feature type="region of interest" description="Disordered" evidence="1">
    <location>
        <begin position="1"/>
        <end position="57"/>
    </location>
</feature>
<keyword evidence="3" id="KW-1185">Reference proteome</keyword>
<evidence type="ECO:0000313" key="2">
    <source>
        <dbReference type="EMBL" id="TGJ81700.1"/>
    </source>
</evidence>
<dbReference type="OrthoDB" id="10561726at2759"/>
<dbReference type="EMBL" id="SKBN01000156">
    <property type="protein sequence ID" value="TGJ81700.1"/>
    <property type="molecule type" value="Genomic_DNA"/>
</dbReference>
<protein>
    <submittedName>
        <fullName evidence="2">Uncharacterized protein</fullName>
    </submittedName>
</protein>
<organism evidence="2 3">
    <name type="scientific">Xylaria hypoxylon</name>
    <dbReference type="NCBI Taxonomy" id="37992"/>
    <lineage>
        <taxon>Eukaryota</taxon>
        <taxon>Fungi</taxon>
        <taxon>Dikarya</taxon>
        <taxon>Ascomycota</taxon>
        <taxon>Pezizomycotina</taxon>
        <taxon>Sordariomycetes</taxon>
        <taxon>Xylariomycetidae</taxon>
        <taxon>Xylariales</taxon>
        <taxon>Xylariaceae</taxon>
        <taxon>Xylaria</taxon>
    </lineage>
</organism>
<dbReference type="AlphaFoldDB" id="A0A4Z0YRL7"/>
<name>A0A4Z0YRL7_9PEZI</name>
<evidence type="ECO:0000313" key="3">
    <source>
        <dbReference type="Proteomes" id="UP000297716"/>
    </source>
</evidence>
<dbReference type="Proteomes" id="UP000297716">
    <property type="component" value="Unassembled WGS sequence"/>
</dbReference>
<gene>
    <name evidence="2" type="ORF">E0Z10_g7061</name>
</gene>